<feature type="transmembrane region" description="Helical" evidence="1">
    <location>
        <begin position="413"/>
        <end position="429"/>
    </location>
</feature>
<keyword evidence="1" id="KW-0472">Membrane</keyword>
<evidence type="ECO:0000259" key="2">
    <source>
        <dbReference type="Pfam" id="PF01970"/>
    </source>
</evidence>
<gene>
    <name evidence="3" type="ORF">CCR87_03045</name>
</gene>
<protein>
    <recommendedName>
        <fullName evidence="2">DUF112 domain-containing protein</fullName>
    </recommendedName>
</protein>
<evidence type="ECO:0000313" key="4">
    <source>
        <dbReference type="Proteomes" id="UP000706333"/>
    </source>
</evidence>
<feature type="transmembrane region" description="Helical" evidence="1">
    <location>
        <begin position="108"/>
        <end position="135"/>
    </location>
</feature>
<dbReference type="PANTHER" id="PTHR35342:SF5">
    <property type="entry name" value="TRICARBOXYLIC TRANSPORT PROTEIN"/>
    <property type="match status" value="1"/>
</dbReference>
<feature type="transmembrane region" description="Helical" evidence="1">
    <location>
        <begin position="354"/>
        <end position="383"/>
    </location>
</feature>
<keyword evidence="4" id="KW-1185">Reference proteome</keyword>
<dbReference type="PANTHER" id="PTHR35342">
    <property type="entry name" value="TRICARBOXYLIC TRANSPORT PROTEIN"/>
    <property type="match status" value="1"/>
</dbReference>
<feature type="transmembrane region" description="Helical" evidence="1">
    <location>
        <begin position="390"/>
        <end position="407"/>
    </location>
</feature>
<comment type="caution">
    <text evidence="3">The sequence shown here is derived from an EMBL/GenBank/DDBJ whole genome shotgun (WGS) entry which is preliminary data.</text>
</comment>
<sequence length="493" mass="51313">MDLVSNLALGFQTALSPMALAFCLLGVTLGTLIGVLPGIGAMAAIAMLLPITYHVPPTEALIMLAGIYYGAQYGGSTASILLRLPGTPQAAVVTLDGYPMAQQGRAGVALFITTIASFFGSVVGVVLLAGFAPLLARGAMAFQAPEYFALMVLGLMAAALLTQGSALRGLIMVALGLSLGTVGTDLQTGTFRFVFGMPELADGIGLVAMAMGLFGVSEVIANAARGGAPVARTPRWREMIPTRADWRAALPAMGRGAGVGAGFGALPGTGSSIAAFVSYAVEKRVARDPSRFGRGAIQGVSAPEAANNAAAQTAFIPTLTLGIPGDAVLALMLGALIIHGIIPGPGLIEAQPALFWGLVASFVLGNLMLLVLNLPLIGVWISILRVPYRLLYPAILVFICIGVFSIRNSVFDIWVVLIFGAVGYGMRLLRFEPAPLLLGFILGPLAEQYLRRAMTVSRGDPMIFLERPISAGLLAVAALLLVWTLASAWRRAR</sequence>
<dbReference type="Pfam" id="PF01970">
    <property type="entry name" value="TctA"/>
    <property type="match status" value="1"/>
</dbReference>
<keyword evidence="1" id="KW-1133">Transmembrane helix</keyword>
<feature type="transmembrane region" description="Helical" evidence="1">
    <location>
        <begin position="200"/>
        <end position="221"/>
    </location>
</feature>
<name>A0A934WHY5_9RHOB</name>
<dbReference type="AlphaFoldDB" id="A0A934WHY5"/>
<dbReference type="EMBL" id="NHSD01000119">
    <property type="protein sequence ID" value="MBK5926339.1"/>
    <property type="molecule type" value="Genomic_DNA"/>
</dbReference>
<evidence type="ECO:0000313" key="3">
    <source>
        <dbReference type="EMBL" id="MBK5926339.1"/>
    </source>
</evidence>
<reference evidence="3" key="1">
    <citation type="submission" date="2017-05" db="EMBL/GenBank/DDBJ databases">
        <authorList>
            <person name="Imhoff J.F."/>
            <person name="Rahn T."/>
            <person name="Kuenzel S."/>
            <person name="Neulinger S.C."/>
        </authorList>
    </citation>
    <scope>NUCLEOTIDE SEQUENCE</scope>
    <source>
        <strain evidence="3">LMG 28126</strain>
    </source>
</reference>
<dbReference type="InterPro" id="IPR002823">
    <property type="entry name" value="DUF112_TM"/>
</dbReference>
<evidence type="ECO:0000256" key="1">
    <source>
        <dbReference type="SAM" id="Phobius"/>
    </source>
</evidence>
<feature type="domain" description="DUF112" evidence="2">
    <location>
        <begin position="20"/>
        <end position="438"/>
    </location>
</feature>
<feature type="transmembrane region" description="Helical" evidence="1">
    <location>
        <begin position="470"/>
        <end position="489"/>
    </location>
</feature>
<proteinExistence type="predicted"/>
<reference evidence="3" key="2">
    <citation type="journal article" date="2020" name="Microorganisms">
        <title>Osmotic Adaptation and Compatible Solute Biosynthesis of Phototrophic Bacteria as Revealed from Genome Analyses.</title>
        <authorList>
            <person name="Imhoff J.F."/>
            <person name="Rahn T."/>
            <person name="Kunzel S."/>
            <person name="Keller A."/>
            <person name="Neulinger S.C."/>
        </authorList>
    </citation>
    <scope>NUCLEOTIDE SEQUENCE</scope>
    <source>
        <strain evidence="3">LMG 28126</strain>
    </source>
</reference>
<feature type="transmembrane region" description="Helical" evidence="1">
    <location>
        <begin position="147"/>
        <end position="180"/>
    </location>
</feature>
<organism evidence="3 4">
    <name type="scientific">Rhodobaculum claviforme</name>
    <dbReference type="NCBI Taxonomy" id="1549854"/>
    <lineage>
        <taxon>Bacteria</taxon>
        <taxon>Pseudomonadati</taxon>
        <taxon>Pseudomonadota</taxon>
        <taxon>Alphaproteobacteria</taxon>
        <taxon>Rhodobacterales</taxon>
        <taxon>Paracoccaceae</taxon>
        <taxon>Rhodobaculum</taxon>
    </lineage>
</organism>
<feature type="transmembrane region" description="Helical" evidence="1">
    <location>
        <begin position="19"/>
        <end position="49"/>
    </location>
</feature>
<feature type="transmembrane region" description="Helical" evidence="1">
    <location>
        <begin position="327"/>
        <end position="348"/>
    </location>
</feature>
<accession>A0A934WHY5</accession>
<dbReference type="Proteomes" id="UP000706333">
    <property type="component" value="Unassembled WGS sequence"/>
</dbReference>
<dbReference type="RefSeq" id="WP_201156051.1">
    <property type="nucleotide sequence ID" value="NZ_NHSD01000119.1"/>
</dbReference>
<keyword evidence="1" id="KW-0812">Transmembrane</keyword>